<dbReference type="EMBL" id="NKXS01000670">
    <property type="protein sequence ID" value="PIN22891.1"/>
    <property type="molecule type" value="Genomic_DNA"/>
</dbReference>
<organism evidence="2 3">
    <name type="scientific">Handroanthus impetiginosus</name>
    <dbReference type="NCBI Taxonomy" id="429701"/>
    <lineage>
        <taxon>Eukaryota</taxon>
        <taxon>Viridiplantae</taxon>
        <taxon>Streptophyta</taxon>
        <taxon>Embryophyta</taxon>
        <taxon>Tracheophyta</taxon>
        <taxon>Spermatophyta</taxon>
        <taxon>Magnoliopsida</taxon>
        <taxon>eudicotyledons</taxon>
        <taxon>Gunneridae</taxon>
        <taxon>Pentapetalae</taxon>
        <taxon>asterids</taxon>
        <taxon>lamiids</taxon>
        <taxon>Lamiales</taxon>
        <taxon>Bignoniaceae</taxon>
        <taxon>Crescentiina</taxon>
        <taxon>Tabebuia alliance</taxon>
        <taxon>Handroanthus</taxon>
    </lineage>
</organism>
<dbReference type="AlphaFoldDB" id="A0A2G9HZF1"/>
<dbReference type="Proteomes" id="UP000231279">
    <property type="component" value="Unassembled WGS sequence"/>
</dbReference>
<keyword evidence="3" id="KW-1185">Reference proteome</keyword>
<feature type="compositionally biased region" description="Basic and acidic residues" evidence="1">
    <location>
        <begin position="64"/>
        <end position="76"/>
    </location>
</feature>
<proteinExistence type="predicted"/>
<feature type="compositionally biased region" description="Basic and acidic residues" evidence="1">
    <location>
        <begin position="100"/>
        <end position="124"/>
    </location>
</feature>
<accession>A0A2G9HZF1</accession>
<name>A0A2G9HZF1_9LAMI</name>
<gene>
    <name evidence="2" type="ORF">CDL12_04384</name>
</gene>
<sequence>MSAGETLLLNLFDSYWFEHKIFTPKTPFETNPSLNHQAQEQEQEQDQYQEPPKLARITTLMRKSYSDQDLSSKDTSDSSNSPSPTSVLDGPKLQTILSGKEVDNFKEEKQNKTERNRKTGESRRPGRRRSSSSRSLSELEFEELKGFMDMGFVFSDDKVDSKLVSLVPGLQRLGKKEGFGEEVLSISRPYLSEAWDCLEDDEKRVKNPLMAWRIPAFGNEMELKDHLRSWAHTVASTVV</sequence>
<evidence type="ECO:0000313" key="3">
    <source>
        <dbReference type="Proteomes" id="UP000231279"/>
    </source>
</evidence>
<feature type="region of interest" description="Disordered" evidence="1">
    <location>
        <begin position="28"/>
        <end position="135"/>
    </location>
</feature>
<protein>
    <recommendedName>
        <fullName evidence="4">DUF1685 domain-containing protein</fullName>
    </recommendedName>
</protein>
<dbReference type="PANTHER" id="PTHR33785:SF12">
    <property type="entry name" value="DUF1685 FAMILY PROTEIN"/>
    <property type="match status" value="1"/>
</dbReference>
<dbReference type="STRING" id="429701.A0A2G9HZF1"/>
<dbReference type="PANTHER" id="PTHR33785">
    <property type="entry name" value="OS06G0550800 PROTEIN"/>
    <property type="match status" value="1"/>
</dbReference>
<reference evidence="3" key="1">
    <citation type="journal article" date="2018" name="Gigascience">
        <title>Genome assembly of the Pink Ipe (Handroanthus impetiginosus, Bignoniaceae), a highly valued, ecologically keystone Neotropical timber forest tree.</title>
        <authorList>
            <person name="Silva-Junior O.B."/>
            <person name="Grattapaglia D."/>
            <person name="Novaes E."/>
            <person name="Collevatti R.G."/>
        </authorList>
    </citation>
    <scope>NUCLEOTIDE SEQUENCE [LARGE SCALE GENOMIC DNA]</scope>
    <source>
        <strain evidence="3">cv. UFG-1</strain>
    </source>
</reference>
<evidence type="ECO:0008006" key="4">
    <source>
        <dbReference type="Google" id="ProtNLM"/>
    </source>
</evidence>
<comment type="caution">
    <text evidence="2">The sequence shown here is derived from an EMBL/GenBank/DDBJ whole genome shotgun (WGS) entry which is preliminary data.</text>
</comment>
<dbReference type="OrthoDB" id="1911878at2759"/>
<feature type="compositionally biased region" description="Low complexity" evidence="1">
    <location>
        <begin position="77"/>
        <end position="89"/>
    </location>
</feature>
<evidence type="ECO:0000313" key="2">
    <source>
        <dbReference type="EMBL" id="PIN22891.1"/>
    </source>
</evidence>
<evidence type="ECO:0000256" key="1">
    <source>
        <dbReference type="SAM" id="MobiDB-lite"/>
    </source>
</evidence>